<gene>
    <name evidence="2" type="ORF">ACFQDM_09560</name>
</gene>
<dbReference type="EMBL" id="JBHSSW010000012">
    <property type="protein sequence ID" value="MFC6198326.1"/>
    <property type="molecule type" value="Genomic_DNA"/>
</dbReference>
<dbReference type="RefSeq" id="WP_377378448.1">
    <property type="nucleotide sequence ID" value="NZ_JBHSSW010000012.1"/>
</dbReference>
<comment type="caution">
    <text evidence="2">The sequence shown here is derived from an EMBL/GenBank/DDBJ whole genome shotgun (WGS) entry which is preliminary data.</text>
</comment>
<dbReference type="InterPro" id="IPR020843">
    <property type="entry name" value="ER"/>
</dbReference>
<dbReference type="InterPro" id="IPR013154">
    <property type="entry name" value="ADH-like_N"/>
</dbReference>
<dbReference type="Pfam" id="PF00107">
    <property type="entry name" value="ADH_zinc_N"/>
    <property type="match status" value="1"/>
</dbReference>
<dbReference type="SUPFAM" id="SSF50129">
    <property type="entry name" value="GroES-like"/>
    <property type="match status" value="1"/>
</dbReference>
<keyword evidence="3" id="KW-1185">Reference proteome</keyword>
<dbReference type="Proteomes" id="UP001596303">
    <property type="component" value="Unassembled WGS sequence"/>
</dbReference>
<dbReference type="InterPro" id="IPR013149">
    <property type="entry name" value="ADH-like_C"/>
</dbReference>
<dbReference type="Pfam" id="PF08240">
    <property type="entry name" value="ADH_N"/>
    <property type="match status" value="1"/>
</dbReference>
<keyword evidence="2" id="KW-0560">Oxidoreductase</keyword>
<sequence>MKTIQSSNTDSIDNYAIVEAPRPEPRRGEVRVQVEMCGIGYVDSLVALGRYQVKPKLPHTPGVEVAGVIDAIGEDVTAVAVGDRVLATVGGGFAEYALSSAQTVKRIPETMSFAQAAGFQVNYVTAMHGLRDRGALKAGETLLVFGAAGGVGLAAVEVGKALGARVIGVASSEEKRQLVLDAGADLVIDREEDGWRDRLKALIPDGLDVVFDPACGALMEPAFRSLSWRGRYLIVGFVGGDIPSLRVNLPLMKGAALLGVDYRQFSQVFEPGEADAMLTDLLDLVASGKLAVPTGRVFDFEDYKQALTFALSGKGVSKTLLRIPSDGEAPQANDPNN</sequence>
<feature type="domain" description="Enoyl reductase (ER)" evidence="1">
    <location>
        <begin position="10"/>
        <end position="321"/>
    </location>
</feature>
<dbReference type="EC" id="1.-.-.-" evidence="2"/>
<evidence type="ECO:0000313" key="2">
    <source>
        <dbReference type="EMBL" id="MFC6198326.1"/>
    </source>
</evidence>
<evidence type="ECO:0000259" key="1">
    <source>
        <dbReference type="SMART" id="SM00829"/>
    </source>
</evidence>
<dbReference type="SUPFAM" id="SSF51735">
    <property type="entry name" value="NAD(P)-binding Rossmann-fold domains"/>
    <property type="match status" value="1"/>
</dbReference>
<dbReference type="InterPro" id="IPR011032">
    <property type="entry name" value="GroES-like_sf"/>
</dbReference>
<evidence type="ECO:0000313" key="3">
    <source>
        <dbReference type="Proteomes" id="UP001596303"/>
    </source>
</evidence>
<dbReference type="Gene3D" id="3.40.50.720">
    <property type="entry name" value="NAD(P)-binding Rossmann-like Domain"/>
    <property type="match status" value="1"/>
</dbReference>
<dbReference type="SMART" id="SM00829">
    <property type="entry name" value="PKS_ER"/>
    <property type="match status" value="1"/>
</dbReference>
<name>A0ABW1S9T7_9PROT</name>
<dbReference type="GO" id="GO:0016491">
    <property type="term" value="F:oxidoreductase activity"/>
    <property type="evidence" value="ECO:0007669"/>
    <property type="project" value="UniProtKB-KW"/>
</dbReference>
<dbReference type="CDD" id="cd08241">
    <property type="entry name" value="QOR1"/>
    <property type="match status" value="1"/>
</dbReference>
<dbReference type="InterPro" id="IPR036291">
    <property type="entry name" value="NAD(P)-bd_dom_sf"/>
</dbReference>
<dbReference type="PANTHER" id="PTHR43677">
    <property type="entry name" value="SHORT-CHAIN DEHYDROGENASE/REDUCTASE"/>
    <property type="match status" value="1"/>
</dbReference>
<accession>A0ABW1S9T7</accession>
<dbReference type="PANTHER" id="PTHR43677:SF4">
    <property type="entry name" value="QUINONE OXIDOREDUCTASE-LIKE PROTEIN 2"/>
    <property type="match status" value="1"/>
</dbReference>
<dbReference type="Gene3D" id="3.90.180.10">
    <property type="entry name" value="Medium-chain alcohol dehydrogenases, catalytic domain"/>
    <property type="match status" value="1"/>
</dbReference>
<proteinExistence type="predicted"/>
<dbReference type="InterPro" id="IPR051397">
    <property type="entry name" value="Zn-ADH-like_protein"/>
</dbReference>
<organism evidence="2 3">
    <name type="scientific">Ponticaulis profundi</name>
    <dbReference type="NCBI Taxonomy" id="2665222"/>
    <lineage>
        <taxon>Bacteria</taxon>
        <taxon>Pseudomonadati</taxon>
        <taxon>Pseudomonadota</taxon>
        <taxon>Alphaproteobacteria</taxon>
        <taxon>Hyphomonadales</taxon>
        <taxon>Hyphomonadaceae</taxon>
        <taxon>Ponticaulis</taxon>
    </lineage>
</organism>
<reference evidence="3" key="1">
    <citation type="journal article" date="2019" name="Int. J. Syst. Evol. Microbiol.">
        <title>The Global Catalogue of Microorganisms (GCM) 10K type strain sequencing project: providing services to taxonomists for standard genome sequencing and annotation.</title>
        <authorList>
            <consortium name="The Broad Institute Genomics Platform"/>
            <consortium name="The Broad Institute Genome Sequencing Center for Infectious Disease"/>
            <person name="Wu L."/>
            <person name="Ma J."/>
        </authorList>
    </citation>
    <scope>NUCLEOTIDE SEQUENCE [LARGE SCALE GENOMIC DNA]</scope>
    <source>
        <strain evidence="3">CGMCC-1.15741</strain>
    </source>
</reference>
<protein>
    <submittedName>
        <fullName evidence="2">NADPH:quinone oxidoreductase family protein</fullName>
        <ecNumber evidence="2">1.-.-.-</ecNumber>
    </submittedName>
</protein>